<organism evidence="7 8">
    <name type="scientific">Gemmata palustris</name>
    <dbReference type="NCBI Taxonomy" id="2822762"/>
    <lineage>
        <taxon>Bacteria</taxon>
        <taxon>Pseudomonadati</taxon>
        <taxon>Planctomycetota</taxon>
        <taxon>Planctomycetia</taxon>
        <taxon>Gemmatales</taxon>
        <taxon>Gemmataceae</taxon>
        <taxon>Gemmata</taxon>
    </lineage>
</organism>
<dbReference type="Pfam" id="PF00069">
    <property type="entry name" value="Pkinase"/>
    <property type="match status" value="1"/>
</dbReference>
<feature type="binding site" evidence="5">
    <location>
        <position position="105"/>
    </location>
    <ligand>
        <name>ATP</name>
        <dbReference type="ChEBI" id="CHEBI:30616"/>
    </ligand>
</feature>
<dbReference type="CDD" id="cd14014">
    <property type="entry name" value="STKc_PknB_like"/>
    <property type="match status" value="1"/>
</dbReference>
<dbReference type="PROSITE" id="PS00107">
    <property type="entry name" value="PROTEIN_KINASE_ATP"/>
    <property type="match status" value="1"/>
</dbReference>
<protein>
    <submittedName>
        <fullName evidence="7">Serine/threonine protein kinase</fullName>
    </submittedName>
</protein>
<keyword evidence="7" id="KW-0723">Serine/threonine-protein kinase</keyword>
<dbReference type="Gene3D" id="3.30.200.20">
    <property type="entry name" value="Phosphorylase Kinase, domain 1"/>
    <property type="match status" value="1"/>
</dbReference>
<dbReference type="InterPro" id="IPR017441">
    <property type="entry name" value="Protein_kinase_ATP_BS"/>
</dbReference>
<dbReference type="Gene3D" id="1.25.40.10">
    <property type="entry name" value="Tetratricopeptide repeat domain"/>
    <property type="match status" value="4"/>
</dbReference>
<keyword evidence="4 5" id="KW-0067">ATP-binding</keyword>
<name>A0ABS5BSR6_9BACT</name>
<dbReference type="PROSITE" id="PS50011">
    <property type="entry name" value="PROTEIN_KINASE_DOM"/>
    <property type="match status" value="1"/>
</dbReference>
<gene>
    <name evidence="7" type="ORF">J8F10_16005</name>
</gene>
<keyword evidence="7" id="KW-0808">Transferase</keyword>
<keyword evidence="3" id="KW-0802">TPR repeat</keyword>
<sequence length="1040" mass="113918">MTGCLGEQGLRNFLTGRLDAPSLAAATNHIDACSTCQAQLDALTDRPSLVLKGSRAENWAAGPIDAAGTVLAGRYCLREIVGEGGMGTVWAADQTAPLRRAVAVKVIRAGFNGRSVLHRFETERQALARMDHPNIARVFDGGETGDGRPFFVMELVPGRPLTDYCAGARLDVRGRLELFATVCRAVQHAHQKGVVHRDLKPSNVLVATVDGRPVPKVIDFGVAKAVGDEATGELHVTQDGVVVGTLDYMSPEQAAGPGADIDTRSDIYSLGTVLYELLTGLRPLDLQRAGLGEILRMIQEKEPAKPSARVTAAAPPRARPRRLVAQLRGDLDRVVMKCLEKARDRRYESASALARDVERFLAGEPVEAQQPSAAYRLRKFLLRNKGPAIAAGLVLLALVAGLGAAKWQAIEADRARAAAETNEQRANDAAEKEHAARLDEERERNFAEAINRFVRDDFLALTSVEGQDLLGSDRDGLSKDATLRDLLDRAAAKLRARKDLAPRIEAELCWIVGMNYRSVGAPKKGIEFLQRAVQLRTMLLGRDHAHTLAAMNGLGQAYFWADRPDLALPLDEETLRLRTAALGPEHPDTLVSTANLAADYAAVERFDRAVPLFETTLALMKARLGPDEARTLTCMTNLAKSYLDIGEIGRALPMYEETFRLMRAKLGPEHLHTLTCANNLAMVYRDAGRLRAAVPLLEETLTRRKAKLGPEHPDTLSSTINLAGAHHDAGNFGAALPLFEAALAVLKAKHDADHPLAQTCKYNLASAYRDAGKLSLALPLFEEAYALRKARYGPTHSVTLLGLHNLARAYWLGRQFDKSVPLFEEALKLKTAKFGRDHADALNTAANLAVSYRDAGRLADAIVLMEEAHRASKSVPELRWIGPHLLDAYAKVGDDAKFTRLLQEQLSDIRGTLSPDSPQLAGRLAQLGLVLLERKRWAEAEPLLREALAIRAKKEPNDWRTFATRSMLGGALLGQKKYTDAEPFLLAGYEGMKQRERSVPPEARARLTEGAARLVELCEATNRPDDAAKWRKELEERRKP</sequence>
<dbReference type="Gene3D" id="1.10.510.10">
    <property type="entry name" value="Transferase(Phosphotransferase) domain 1"/>
    <property type="match status" value="1"/>
</dbReference>
<dbReference type="Proteomes" id="UP000676565">
    <property type="component" value="Unassembled WGS sequence"/>
</dbReference>
<dbReference type="Pfam" id="PF13424">
    <property type="entry name" value="TPR_12"/>
    <property type="match status" value="4"/>
</dbReference>
<accession>A0ABS5BSR6</accession>
<dbReference type="RefSeq" id="WP_210655214.1">
    <property type="nucleotide sequence ID" value="NZ_JAGKQQ010000001.1"/>
</dbReference>
<dbReference type="PROSITE" id="PS00108">
    <property type="entry name" value="PROTEIN_KINASE_ST"/>
    <property type="match status" value="1"/>
</dbReference>
<evidence type="ECO:0000259" key="6">
    <source>
        <dbReference type="PROSITE" id="PS50011"/>
    </source>
</evidence>
<evidence type="ECO:0000256" key="4">
    <source>
        <dbReference type="ARBA" id="ARBA00022840"/>
    </source>
</evidence>
<dbReference type="SUPFAM" id="SSF48452">
    <property type="entry name" value="TPR-like"/>
    <property type="match status" value="4"/>
</dbReference>
<keyword evidence="7" id="KW-0418">Kinase</keyword>
<dbReference type="InterPro" id="IPR011009">
    <property type="entry name" value="Kinase-like_dom_sf"/>
</dbReference>
<keyword evidence="2 5" id="KW-0547">Nucleotide-binding</keyword>
<feature type="domain" description="Protein kinase" evidence="6">
    <location>
        <begin position="75"/>
        <end position="361"/>
    </location>
</feature>
<keyword evidence="1" id="KW-0677">Repeat</keyword>
<dbReference type="PANTHER" id="PTHR45641">
    <property type="entry name" value="TETRATRICOPEPTIDE REPEAT PROTEIN (AFU_ORTHOLOGUE AFUA_6G03870)"/>
    <property type="match status" value="1"/>
</dbReference>
<evidence type="ECO:0000313" key="8">
    <source>
        <dbReference type="Proteomes" id="UP000676565"/>
    </source>
</evidence>
<proteinExistence type="predicted"/>
<dbReference type="Pfam" id="PF13374">
    <property type="entry name" value="TPR_10"/>
    <property type="match status" value="2"/>
</dbReference>
<dbReference type="SUPFAM" id="SSF56112">
    <property type="entry name" value="Protein kinase-like (PK-like)"/>
    <property type="match status" value="1"/>
</dbReference>
<dbReference type="InterPro" id="IPR000719">
    <property type="entry name" value="Prot_kinase_dom"/>
</dbReference>
<dbReference type="SMART" id="SM00028">
    <property type="entry name" value="TPR"/>
    <property type="match status" value="8"/>
</dbReference>
<dbReference type="PANTHER" id="PTHR45641:SF19">
    <property type="entry name" value="NEPHROCYSTIN-3"/>
    <property type="match status" value="1"/>
</dbReference>
<comment type="caution">
    <text evidence="7">The sequence shown here is derived from an EMBL/GenBank/DDBJ whole genome shotgun (WGS) entry which is preliminary data.</text>
</comment>
<dbReference type="InterPro" id="IPR011990">
    <property type="entry name" value="TPR-like_helical_dom_sf"/>
</dbReference>
<evidence type="ECO:0000256" key="5">
    <source>
        <dbReference type="PROSITE-ProRule" id="PRU10141"/>
    </source>
</evidence>
<dbReference type="SMART" id="SM00220">
    <property type="entry name" value="S_TKc"/>
    <property type="match status" value="1"/>
</dbReference>
<reference evidence="7 8" key="1">
    <citation type="submission" date="2021-04" db="EMBL/GenBank/DDBJ databases">
        <authorList>
            <person name="Ivanova A."/>
        </authorList>
    </citation>
    <scope>NUCLEOTIDE SEQUENCE [LARGE SCALE GENOMIC DNA]</scope>
    <source>
        <strain evidence="7 8">G18</strain>
    </source>
</reference>
<keyword evidence="8" id="KW-1185">Reference proteome</keyword>
<evidence type="ECO:0000313" key="7">
    <source>
        <dbReference type="EMBL" id="MBP3956777.1"/>
    </source>
</evidence>
<dbReference type="GO" id="GO:0004674">
    <property type="term" value="F:protein serine/threonine kinase activity"/>
    <property type="evidence" value="ECO:0007669"/>
    <property type="project" value="UniProtKB-KW"/>
</dbReference>
<evidence type="ECO:0000256" key="2">
    <source>
        <dbReference type="ARBA" id="ARBA00022741"/>
    </source>
</evidence>
<dbReference type="InterPro" id="IPR019734">
    <property type="entry name" value="TPR_rpt"/>
</dbReference>
<evidence type="ECO:0000256" key="3">
    <source>
        <dbReference type="ARBA" id="ARBA00022803"/>
    </source>
</evidence>
<dbReference type="InterPro" id="IPR008271">
    <property type="entry name" value="Ser/Thr_kinase_AS"/>
</dbReference>
<evidence type="ECO:0000256" key="1">
    <source>
        <dbReference type="ARBA" id="ARBA00022737"/>
    </source>
</evidence>
<dbReference type="EMBL" id="JAGKQQ010000001">
    <property type="protein sequence ID" value="MBP3956777.1"/>
    <property type="molecule type" value="Genomic_DNA"/>
</dbReference>